<reference evidence="2" key="1">
    <citation type="journal article" date="2019" name="Int. J. Syst. Evol. Microbiol.">
        <title>The Global Catalogue of Microorganisms (GCM) 10K type strain sequencing project: providing services to taxonomists for standard genome sequencing and annotation.</title>
        <authorList>
            <consortium name="The Broad Institute Genomics Platform"/>
            <consortium name="The Broad Institute Genome Sequencing Center for Infectious Disease"/>
            <person name="Wu L."/>
            <person name="Ma J."/>
        </authorList>
    </citation>
    <scope>NUCLEOTIDE SEQUENCE [LARGE SCALE GENOMIC DNA]</scope>
    <source>
        <strain evidence="2">JCM 16221</strain>
    </source>
</reference>
<name>A0ABP5TY27_9PSEU</name>
<evidence type="ECO:0000313" key="2">
    <source>
        <dbReference type="Proteomes" id="UP001501218"/>
    </source>
</evidence>
<protein>
    <submittedName>
        <fullName evidence="1">Uncharacterized protein</fullName>
    </submittedName>
</protein>
<proteinExistence type="predicted"/>
<gene>
    <name evidence="1" type="ORF">GCM10009854_46710</name>
</gene>
<keyword evidence="2" id="KW-1185">Reference proteome</keyword>
<sequence>MTCSGFSRESVPSAGKWASGLVSASGVSVSQLRCRSPTTGCSRRFRSWWTETSCRSQGSEIPVAQGEGILPVIGARRLDQVETMIESTRVMLGDAEPARLEELVPGGAARGDRYRVMADSNSER</sequence>
<dbReference type="Proteomes" id="UP001501218">
    <property type="component" value="Unassembled WGS sequence"/>
</dbReference>
<comment type="caution">
    <text evidence="1">The sequence shown here is derived from an EMBL/GenBank/DDBJ whole genome shotgun (WGS) entry which is preliminary data.</text>
</comment>
<accession>A0ABP5TY27</accession>
<organism evidence="1 2">
    <name type="scientific">Saccharopolyspora halophila</name>
    <dbReference type="NCBI Taxonomy" id="405551"/>
    <lineage>
        <taxon>Bacteria</taxon>
        <taxon>Bacillati</taxon>
        <taxon>Actinomycetota</taxon>
        <taxon>Actinomycetes</taxon>
        <taxon>Pseudonocardiales</taxon>
        <taxon>Pseudonocardiaceae</taxon>
        <taxon>Saccharopolyspora</taxon>
    </lineage>
</organism>
<evidence type="ECO:0000313" key="1">
    <source>
        <dbReference type="EMBL" id="GAA2361883.1"/>
    </source>
</evidence>
<dbReference type="EMBL" id="BAAARA010000023">
    <property type="protein sequence ID" value="GAA2361883.1"/>
    <property type="molecule type" value="Genomic_DNA"/>
</dbReference>